<dbReference type="GO" id="GO:0005886">
    <property type="term" value="C:plasma membrane"/>
    <property type="evidence" value="ECO:0007669"/>
    <property type="project" value="TreeGrafter"/>
</dbReference>
<evidence type="ECO:0000313" key="7">
    <source>
        <dbReference type="Proteomes" id="UP000616724"/>
    </source>
</evidence>
<sequence>MTSSATSSAFEAVGLARSYRLEGVSVDALRGVDLRIEPGEFVAIVGPSGSGKSTLMHLLGCLDRPTSGSLRVNGVDVSTLSDTRLAELRNQAIGFVFQSFHLLARTSALDNVALPLVYRGMPRAERRRRAHQALESVGLGNRLGHRPSQMSGGEQQRVAIARALVGDPRVVLADEPTGNLDTRNGAEVMAILDRLNAERGVGIVLVTHDSEVAAHARRQIHVRDGLIEYDSGTADGATGRDEGRTGPVEAG</sequence>
<dbReference type="InterPro" id="IPR003593">
    <property type="entry name" value="AAA+_ATPase"/>
</dbReference>
<dbReference type="InterPro" id="IPR017871">
    <property type="entry name" value="ABC_transporter-like_CS"/>
</dbReference>
<evidence type="ECO:0000256" key="2">
    <source>
        <dbReference type="ARBA" id="ARBA00022741"/>
    </source>
</evidence>
<dbReference type="InterPro" id="IPR015854">
    <property type="entry name" value="ABC_transpr_LolD-like"/>
</dbReference>
<dbReference type="GO" id="GO:0098796">
    <property type="term" value="C:membrane protein complex"/>
    <property type="evidence" value="ECO:0007669"/>
    <property type="project" value="UniProtKB-ARBA"/>
</dbReference>
<keyword evidence="1" id="KW-0813">Transport</keyword>
<keyword evidence="2" id="KW-0547">Nucleotide-binding</keyword>
<accession>A0A8J3RQ82</accession>
<proteinExistence type="predicted"/>
<protein>
    <submittedName>
        <fullName evidence="6">Macrolide ABC transporter ATP-binding protein</fullName>
    </submittedName>
</protein>
<dbReference type="PROSITE" id="PS00211">
    <property type="entry name" value="ABC_TRANSPORTER_1"/>
    <property type="match status" value="1"/>
</dbReference>
<dbReference type="PANTHER" id="PTHR24220:SF86">
    <property type="entry name" value="ABC TRANSPORTER ABCH.1"/>
    <property type="match status" value="1"/>
</dbReference>
<dbReference type="CDD" id="cd03255">
    <property type="entry name" value="ABC_MJ0796_LolCDE_FtsE"/>
    <property type="match status" value="1"/>
</dbReference>
<keyword evidence="3 6" id="KW-0067">ATP-binding</keyword>
<dbReference type="InterPro" id="IPR027417">
    <property type="entry name" value="P-loop_NTPase"/>
</dbReference>
<evidence type="ECO:0000256" key="3">
    <source>
        <dbReference type="ARBA" id="ARBA00022840"/>
    </source>
</evidence>
<dbReference type="FunFam" id="3.40.50.300:FF:000032">
    <property type="entry name" value="Export ABC transporter ATP-binding protein"/>
    <property type="match status" value="1"/>
</dbReference>
<dbReference type="RefSeq" id="WP_203890920.1">
    <property type="nucleotide sequence ID" value="NZ_BOOH01000019.1"/>
</dbReference>
<dbReference type="InterPro" id="IPR003439">
    <property type="entry name" value="ABC_transporter-like_ATP-bd"/>
</dbReference>
<dbReference type="Pfam" id="PF00005">
    <property type="entry name" value="ABC_tran"/>
    <property type="match status" value="1"/>
</dbReference>
<dbReference type="AlphaFoldDB" id="A0A8J3RQ82"/>
<evidence type="ECO:0000256" key="1">
    <source>
        <dbReference type="ARBA" id="ARBA00022448"/>
    </source>
</evidence>
<feature type="region of interest" description="Disordered" evidence="4">
    <location>
        <begin position="230"/>
        <end position="251"/>
    </location>
</feature>
<dbReference type="GO" id="GO:0005524">
    <property type="term" value="F:ATP binding"/>
    <property type="evidence" value="ECO:0007669"/>
    <property type="project" value="UniProtKB-KW"/>
</dbReference>
<dbReference type="Gene3D" id="3.40.50.300">
    <property type="entry name" value="P-loop containing nucleotide triphosphate hydrolases"/>
    <property type="match status" value="1"/>
</dbReference>
<dbReference type="Proteomes" id="UP000616724">
    <property type="component" value="Unassembled WGS sequence"/>
</dbReference>
<dbReference type="GO" id="GO:0022857">
    <property type="term" value="F:transmembrane transporter activity"/>
    <property type="evidence" value="ECO:0007669"/>
    <property type="project" value="TreeGrafter"/>
</dbReference>
<evidence type="ECO:0000313" key="6">
    <source>
        <dbReference type="EMBL" id="GIH76333.1"/>
    </source>
</evidence>
<dbReference type="SUPFAM" id="SSF52540">
    <property type="entry name" value="P-loop containing nucleoside triphosphate hydrolases"/>
    <property type="match status" value="1"/>
</dbReference>
<name>A0A8J3RQ82_9ACTN</name>
<comment type="caution">
    <text evidence="6">The sequence shown here is derived from an EMBL/GenBank/DDBJ whole genome shotgun (WGS) entry which is preliminary data.</text>
</comment>
<organism evidence="6 7">
    <name type="scientific">Planobispora longispora</name>
    <dbReference type="NCBI Taxonomy" id="28887"/>
    <lineage>
        <taxon>Bacteria</taxon>
        <taxon>Bacillati</taxon>
        <taxon>Actinomycetota</taxon>
        <taxon>Actinomycetes</taxon>
        <taxon>Streptosporangiales</taxon>
        <taxon>Streptosporangiaceae</taxon>
        <taxon>Planobispora</taxon>
    </lineage>
</organism>
<feature type="domain" description="ABC transporter" evidence="5">
    <location>
        <begin position="10"/>
        <end position="250"/>
    </location>
</feature>
<dbReference type="PROSITE" id="PS50893">
    <property type="entry name" value="ABC_TRANSPORTER_2"/>
    <property type="match status" value="1"/>
</dbReference>
<evidence type="ECO:0000256" key="4">
    <source>
        <dbReference type="SAM" id="MobiDB-lite"/>
    </source>
</evidence>
<evidence type="ECO:0000259" key="5">
    <source>
        <dbReference type="PROSITE" id="PS50893"/>
    </source>
</evidence>
<dbReference type="PANTHER" id="PTHR24220">
    <property type="entry name" value="IMPORT ATP-BINDING PROTEIN"/>
    <property type="match status" value="1"/>
</dbReference>
<reference evidence="6 7" key="1">
    <citation type="submission" date="2021-01" db="EMBL/GenBank/DDBJ databases">
        <title>Whole genome shotgun sequence of Planobispora longispora NBRC 13918.</title>
        <authorList>
            <person name="Komaki H."/>
            <person name="Tamura T."/>
        </authorList>
    </citation>
    <scope>NUCLEOTIDE SEQUENCE [LARGE SCALE GENOMIC DNA]</scope>
    <source>
        <strain evidence="6 7">NBRC 13918</strain>
    </source>
</reference>
<dbReference type="InterPro" id="IPR017911">
    <property type="entry name" value="MacB-like_ATP-bd"/>
</dbReference>
<dbReference type="GO" id="GO:0016887">
    <property type="term" value="F:ATP hydrolysis activity"/>
    <property type="evidence" value="ECO:0007669"/>
    <property type="project" value="InterPro"/>
</dbReference>
<dbReference type="SMART" id="SM00382">
    <property type="entry name" value="AAA"/>
    <property type="match status" value="1"/>
</dbReference>
<dbReference type="EMBL" id="BOOH01000019">
    <property type="protein sequence ID" value="GIH76333.1"/>
    <property type="molecule type" value="Genomic_DNA"/>
</dbReference>
<keyword evidence="7" id="KW-1185">Reference proteome</keyword>
<gene>
    <name evidence="6" type="ORF">Plo01_27620</name>
</gene>